<dbReference type="SUPFAM" id="SSF52218">
    <property type="entry name" value="Flavoproteins"/>
    <property type="match status" value="1"/>
</dbReference>
<evidence type="ECO:0000259" key="2">
    <source>
        <dbReference type="PROSITE" id="PS50902"/>
    </source>
</evidence>
<dbReference type="EMBL" id="JAHDYR010000012">
    <property type="protein sequence ID" value="KAG9395157.1"/>
    <property type="molecule type" value="Genomic_DNA"/>
</dbReference>
<accession>A0A8J6BDD6</accession>
<dbReference type="Pfam" id="PF00258">
    <property type="entry name" value="Flavodoxin_1"/>
    <property type="match status" value="1"/>
</dbReference>
<dbReference type="AlphaFoldDB" id="A0A8J6BDD6"/>
<dbReference type="InterPro" id="IPR029039">
    <property type="entry name" value="Flavoprotein-like_sf"/>
</dbReference>
<evidence type="ECO:0000313" key="4">
    <source>
        <dbReference type="Proteomes" id="UP000717585"/>
    </source>
</evidence>
<dbReference type="GO" id="GO:0050667">
    <property type="term" value="P:homocysteine metabolic process"/>
    <property type="evidence" value="ECO:0007669"/>
    <property type="project" value="TreeGrafter"/>
</dbReference>
<feature type="domain" description="Flavodoxin-like" evidence="2">
    <location>
        <begin position="11"/>
        <end position="154"/>
    </location>
</feature>
<keyword evidence="4" id="KW-1185">Reference proteome</keyword>
<comment type="caution">
    <text evidence="3">The sequence shown here is derived from an EMBL/GenBank/DDBJ whole genome shotgun (WGS) entry which is preliminary data.</text>
</comment>
<evidence type="ECO:0000313" key="3">
    <source>
        <dbReference type="EMBL" id="KAG9395157.1"/>
    </source>
</evidence>
<dbReference type="Proteomes" id="UP000717585">
    <property type="component" value="Unassembled WGS sequence"/>
</dbReference>
<dbReference type="GO" id="GO:0010181">
    <property type="term" value="F:FMN binding"/>
    <property type="evidence" value="ECO:0007669"/>
    <property type="project" value="InterPro"/>
</dbReference>
<dbReference type="PROSITE" id="PS50902">
    <property type="entry name" value="FLAVODOXIN_LIKE"/>
    <property type="match status" value="1"/>
</dbReference>
<evidence type="ECO:0000256" key="1">
    <source>
        <dbReference type="ARBA" id="ARBA00022630"/>
    </source>
</evidence>
<sequence>METATKQRHSVLIGYGSSTGQAADCADIVADSIAADGYKAVVRELNDIPRHEPFIRQFSLFVIIISSSDDTDDHVPFNAEVFCHWLQTRPDLAGVDVALFGLGDSSYTTFNAAGNLLEELLLNAGCLFVCPVGVADDEEGSVFEQLEPWVATLTRAVRIIVPGSPPVIAQLPGSTMDVA</sequence>
<keyword evidence="1" id="KW-0285">Flavoprotein</keyword>
<name>A0A8J6BDD6_9EUKA</name>
<reference evidence="3" key="1">
    <citation type="submission" date="2021-05" db="EMBL/GenBank/DDBJ databases">
        <title>A free-living protist that lacks canonical eukaryotic 1 DNA replication and segregation systems.</title>
        <authorList>
            <person name="Salas-Leiva D.E."/>
            <person name="Tromer E.C."/>
            <person name="Curtis B.A."/>
            <person name="Jerlstrom-Hultqvist J."/>
            <person name="Kolisko M."/>
            <person name="Yi Z."/>
            <person name="Salas-Leiva J.S."/>
            <person name="Gallot-Lavallee L."/>
            <person name="Kops G.J.P.L."/>
            <person name="Archibald J.M."/>
            <person name="Simpson A.G.B."/>
            <person name="Roger A.J."/>
        </authorList>
    </citation>
    <scope>NUCLEOTIDE SEQUENCE</scope>
    <source>
        <strain evidence="3">BICM</strain>
    </source>
</reference>
<dbReference type="OrthoDB" id="1856718at2759"/>
<dbReference type="GO" id="GO:0050660">
    <property type="term" value="F:flavin adenine dinucleotide binding"/>
    <property type="evidence" value="ECO:0007669"/>
    <property type="project" value="TreeGrafter"/>
</dbReference>
<dbReference type="GO" id="GO:0030586">
    <property type="term" value="F:[methionine synthase] reductase (NADPH) activity"/>
    <property type="evidence" value="ECO:0007669"/>
    <property type="project" value="TreeGrafter"/>
</dbReference>
<organism evidence="3 4">
    <name type="scientific">Carpediemonas membranifera</name>
    <dbReference type="NCBI Taxonomy" id="201153"/>
    <lineage>
        <taxon>Eukaryota</taxon>
        <taxon>Metamonada</taxon>
        <taxon>Carpediemonas-like organisms</taxon>
        <taxon>Carpediemonas</taxon>
    </lineage>
</organism>
<dbReference type="Gene3D" id="3.40.50.360">
    <property type="match status" value="1"/>
</dbReference>
<dbReference type="PANTHER" id="PTHR19384">
    <property type="entry name" value="NITRIC OXIDE SYNTHASE-RELATED"/>
    <property type="match status" value="1"/>
</dbReference>
<proteinExistence type="predicted"/>
<dbReference type="GO" id="GO:0005829">
    <property type="term" value="C:cytosol"/>
    <property type="evidence" value="ECO:0007669"/>
    <property type="project" value="TreeGrafter"/>
</dbReference>
<dbReference type="InterPro" id="IPR008254">
    <property type="entry name" value="Flavodoxin/NO_synth"/>
</dbReference>
<dbReference type="GO" id="GO:0009086">
    <property type="term" value="P:methionine biosynthetic process"/>
    <property type="evidence" value="ECO:0007669"/>
    <property type="project" value="TreeGrafter"/>
</dbReference>
<dbReference type="PANTHER" id="PTHR19384:SF84">
    <property type="entry name" value="METHIONINE SYNTHASE REDUCTASE"/>
    <property type="match status" value="1"/>
</dbReference>
<protein>
    <submittedName>
        <fullName evidence="3">Flavodoxin</fullName>
    </submittedName>
</protein>
<gene>
    <name evidence="3" type="ORF">J8273_0376</name>
</gene>